<evidence type="ECO:0000259" key="1">
    <source>
        <dbReference type="Pfam" id="PF12680"/>
    </source>
</evidence>
<dbReference type="RefSeq" id="WP_083344551.1">
    <property type="nucleotide sequence ID" value="NZ_LT629690.1"/>
</dbReference>
<sequence length="123" mass="13731">MTKQQIWNLYETYAEAWKLASSEEREQALAQIIDDSIQYLTPEFQGGREAILNDMESFRKKFPGAHFAVEDMSSHHDVALFTWALVLADGSVPAKGHDSLRLSPEGKIVSITTFPPSGPKPLP</sequence>
<dbReference type="SUPFAM" id="SSF54427">
    <property type="entry name" value="NTF2-like"/>
    <property type="match status" value="1"/>
</dbReference>
<dbReference type="EMBL" id="LT629690">
    <property type="protein sequence ID" value="SDF12405.1"/>
    <property type="molecule type" value="Genomic_DNA"/>
</dbReference>
<dbReference type="Proteomes" id="UP000182427">
    <property type="component" value="Chromosome I"/>
</dbReference>
<evidence type="ECO:0000313" key="2">
    <source>
        <dbReference type="EMBL" id="SDF12405.1"/>
    </source>
</evidence>
<accession>A0A1G7IIG6</accession>
<proteinExistence type="predicted"/>
<keyword evidence="3" id="KW-1185">Reference proteome</keyword>
<dbReference type="AlphaFoldDB" id="A0A1G7IIG6"/>
<dbReference type="InterPro" id="IPR032710">
    <property type="entry name" value="NTF2-like_dom_sf"/>
</dbReference>
<name>A0A1G7IIG6_9BACT</name>
<dbReference type="OrthoDB" id="9808719at2"/>
<reference evidence="2 3" key="1">
    <citation type="submission" date="2016-10" db="EMBL/GenBank/DDBJ databases">
        <authorList>
            <person name="de Groot N.N."/>
        </authorList>
    </citation>
    <scope>NUCLEOTIDE SEQUENCE [LARGE SCALE GENOMIC DNA]</scope>
    <source>
        <strain evidence="2 3">GAS232</strain>
    </source>
</reference>
<dbReference type="InterPro" id="IPR037401">
    <property type="entry name" value="SnoaL-like"/>
</dbReference>
<dbReference type="Gene3D" id="3.10.450.50">
    <property type="match status" value="1"/>
</dbReference>
<gene>
    <name evidence="2" type="ORF">SAMN05444167_1459</name>
</gene>
<feature type="domain" description="SnoaL-like" evidence="1">
    <location>
        <begin position="23"/>
        <end position="110"/>
    </location>
</feature>
<protein>
    <submittedName>
        <fullName evidence="2">SnoaL-like domain-containing protein</fullName>
    </submittedName>
</protein>
<evidence type="ECO:0000313" key="3">
    <source>
        <dbReference type="Proteomes" id="UP000182427"/>
    </source>
</evidence>
<organism evidence="2 3">
    <name type="scientific">Terriglobus roseus</name>
    <dbReference type="NCBI Taxonomy" id="392734"/>
    <lineage>
        <taxon>Bacteria</taxon>
        <taxon>Pseudomonadati</taxon>
        <taxon>Acidobacteriota</taxon>
        <taxon>Terriglobia</taxon>
        <taxon>Terriglobales</taxon>
        <taxon>Acidobacteriaceae</taxon>
        <taxon>Terriglobus</taxon>
    </lineage>
</organism>
<dbReference type="Pfam" id="PF12680">
    <property type="entry name" value="SnoaL_2"/>
    <property type="match status" value="1"/>
</dbReference>